<dbReference type="AlphaFoldDB" id="A0A812MKS5"/>
<dbReference type="InterPro" id="IPR036869">
    <property type="entry name" value="J_dom_sf"/>
</dbReference>
<dbReference type="Gene3D" id="1.10.287.110">
    <property type="entry name" value="DnaJ domain"/>
    <property type="match status" value="1"/>
</dbReference>
<name>A0A812MKS5_9DINO</name>
<dbReference type="EMBL" id="CAJNDS010001446">
    <property type="protein sequence ID" value="CAE7260253.1"/>
    <property type="molecule type" value="Genomic_DNA"/>
</dbReference>
<evidence type="ECO:0008006" key="3">
    <source>
        <dbReference type="Google" id="ProtNLM"/>
    </source>
</evidence>
<sequence length="329" mass="37618">MAKLSYLFLGLCFALFAGVPELGFFAVPKSKKPGRTLFEEDKALLEVDGQISKSMLKTAWRRQVLIHHPDRGGSEESFVRRYQAYERLQVYVEAAETGQLPGQPGHGYESEDFGIDVRVENMRTARMEEEDPRKVYHHDLRKPLAAVLARLSSWDDWEMDDPWWIWLASVGLKFHDTAYLSDRSMQNPELWSRTFRTIQQMHAAYEVRVIDLGTVTLSIDGAQLSLPANLTAICYGGLGAEYQELWKSLVEYDTRRKEMYFKYSLLAQRGLAGFEDKLPQGLPQYFDSGIGWIDYMNNALVFTDPGITLRVASVLNVEAPFRLISEAKL</sequence>
<accession>A0A812MKS5</accession>
<proteinExistence type="predicted"/>
<gene>
    <name evidence="1" type="ORF">SNAT2548_LOCUS13590</name>
</gene>
<evidence type="ECO:0000313" key="1">
    <source>
        <dbReference type="EMBL" id="CAE7260253.1"/>
    </source>
</evidence>
<evidence type="ECO:0000313" key="2">
    <source>
        <dbReference type="Proteomes" id="UP000604046"/>
    </source>
</evidence>
<keyword evidence="2" id="KW-1185">Reference proteome</keyword>
<dbReference type="Proteomes" id="UP000604046">
    <property type="component" value="Unassembled WGS sequence"/>
</dbReference>
<reference evidence="1" key="1">
    <citation type="submission" date="2021-02" db="EMBL/GenBank/DDBJ databases">
        <authorList>
            <person name="Dougan E. K."/>
            <person name="Rhodes N."/>
            <person name="Thang M."/>
            <person name="Chan C."/>
        </authorList>
    </citation>
    <scope>NUCLEOTIDE SEQUENCE</scope>
</reference>
<organism evidence="1 2">
    <name type="scientific">Symbiodinium natans</name>
    <dbReference type="NCBI Taxonomy" id="878477"/>
    <lineage>
        <taxon>Eukaryota</taxon>
        <taxon>Sar</taxon>
        <taxon>Alveolata</taxon>
        <taxon>Dinophyceae</taxon>
        <taxon>Suessiales</taxon>
        <taxon>Symbiodiniaceae</taxon>
        <taxon>Symbiodinium</taxon>
    </lineage>
</organism>
<dbReference type="SUPFAM" id="SSF46565">
    <property type="entry name" value="Chaperone J-domain"/>
    <property type="match status" value="1"/>
</dbReference>
<comment type="caution">
    <text evidence="1">The sequence shown here is derived from an EMBL/GenBank/DDBJ whole genome shotgun (WGS) entry which is preliminary data.</text>
</comment>
<protein>
    <recommendedName>
        <fullName evidence="3">J domain-containing protein</fullName>
    </recommendedName>
</protein>